<dbReference type="Pfam" id="PF04076">
    <property type="entry name" value="BOF"/>
    <property type="match status" value="1"/>
</dbReference>
<dbReference type="Gene3D" id="2.40.50.200">
    <property type="entry name" value="Bacterial OB-fold"/>
    <property type="match status" value="1"/>
</dbReference>
<dbReference type="Proteomes" id="UP000596252">
    <property type="component" value="Chromosome"/>
</dbReference>
<sequence length="120" mass="13073">MRIIMPLVLALGLITATATALTHAANSEQAARQVNNTHEALKAADGARAILNGQLVKRLDREHFVLRDASGEIKVEIDPVLLRTLTLSDQTQVELRGKIDNGWRGPEVEIDSIRVVTSQG</sequence>
<gene>
    <name evidence="3" type="ORF">JQC75_18170</name>
</gene>
<proteinExistence type="predicted"/>
<dbReference type="InterPro" id="IPR036700">
    <property type="entry name" value="BOBF_sf"/>
</dbReference>
<dbReference type="SUPFAM" id="SSF101756">
    <property type="entry name" value="Hypothetical protein YgiW"/>
    <property type="match status" value="1"/>
</dbReference>
<evidence type="ECO:0000256" key="1">
    <source>
        <dbReference type="ARBA" id="ARBA00022729"/>
    </source>
</evidence>
<dbReference type="PANTHER" id="PTHR36571:SF1">
    <property type="entry name" value="PROTEIN YGIW"/>
    <property type="match status" value="1"/>
</dbReference>
<dbReference type="EMBL" id="CP069213">
    <property type="protein sequence ID" value="QRH01742.1"/>
    <property type="molecule type" value="Genomic_DNA"/>
</dbReference>
<organism evidence="3 4">
    <name type="scientific">Shewanella litorisediminis</name>
    <dbReference type="NCBI Taxonomy" id="1173586"/>
    <lineage>
        <taxon>Bacteria</taxon>
        <taxon>Pseudomonadati</taxon>
        <taxon>Pseudomonadota</taxon>
        <taxon>Gammaproteobacteria</taxon>
        <taxon>Alteromonadales</taxon>
        <taxon>Shewanellaceae</taxon>
        <taxon>Shewanella</taxon>
    </lineage>
</organism>
<dbReference type="NCBIfam" id="NF033674">
    <property type="entry name" value="stress_OB_fold"/>
    <property type="match status" value="1"/>
</dbReference>
<dbReference type="InterPro" id="IPR005220">
    <property type="entry name" value="CarO-like"/>
</dbReference>
<dbReference type="RefSeq" id="WP_203325413.1">
    <property type="nucleotide sequence ID" value="NZ_CP069213.1"/>
</dbReference>
<feature type="chain" id="PRO_5045462593" evidence="2">
    <location>
        <begin position="21"/>
        <end position="120"/>
    </location>
</feature>
<evidence type="ECO:0000313" key="3">
    <source>
        <dbReference type="EMBL" id="QRH01742.1"/>
    </source>
</evidence>
<evidence type="ECO:0000256" key="2">
    <source>
        <dbReference type="SAM" id="SignalP"/>
    </source>
</evidence>
<evidence type="ECO:0000313" key="4">
    <source>
        <dbReference type="Proteomes" id="UP000596252"/>
    </source>
</evidence>
<dbReference type="PANTHER" id="PTHR36571">
    <property type="entry name" value="PROTEIN YGIW"/>
    <property type="match status" value="1"/>
</dbReference>
<accession>A0ABX7G326</accession>
<keyword evidence="4" id="KW-1185">Reference proteome</keyword>
<reference evidence="3 4" key="1">
    <citation type="journal article" date="2012" name="Antonie Van Leeuwenhoek">
        <title>Shewanella litorisediminis sp. nov., a gammaproteobacterium isolated from a tidal flat sediment.</title>
        <authorList>
            <person name="Lee M.H."/>
            <person name="Yoon J.H."/>
        </authorList>
    </citation>
    <scope>NUCLEOTIDE SEQUENCE [LARGE SCALE GENOMIC DNA]</scope>
    <source>
        <strain evidence="3 4">SMK1-12</strain>
    </source>
</reference>
<name>A0ABX7G326_9GAMM</name>
<keyword evidence="1 2" id="KW-0732">Signal</keyword>
<protein>
    <submittedName>
        <fullName evidence="3">NirD/YgiW/YdeI family stress tolerance protein</fullName>
    </submittedName>
</protein>
<feature type="signal peptide" evidence="2">
    <location>
        <begin position="1"/>
        <end position="20"/>
    </location>
</feature>